<dbReference type="GO" id="GO:0016874">
    <property type="term" value="F:ligase activity"/>
    <property type="evidence" value="ECO:0007669"/>
    <property type="project" value="UniProtKB-KW"/>
</dbReference>
<dbReference type="EMBL" id="WJXA01000008">
    <property type="protein sequence ID" value="KAF7135519.1"/>
    <property type="molecule type" value="Genomic_DNA"/>
</dbReference>
<gene>
    <name evidence="3" type="ORF">RHSIM_Rhsim08G0022200</name>
</gene>
<proteinExistence type="inferred from homology"/>
<evidence type="ECO:0000256" key="2">
    <source>
        <dbReference type="ARBA" id="ARBA00022598"/>
    </source>
</evidence>
<dbReference type="Proteomes" id="UP000626092">
    <property type="component" value="Unassembled WGS sequence"/>
</dbReference>
<comment type="caution">
    <text evidence="3">The sequence shown here is derived from an EMBL/GenBank/DDBJ whole genome shotgun (WGS) entry which is preliminary data.</text>
</comment>
<reference evidence="3" key="1">
    <citation type="submission" date="2019-11" db="EMBL/GenBank/DDBJ databases">
        <authorList>
            <person name="Liu Y."/>
            <person name="Hou J."/>
            <person name="Li T.-Q."/>
            <person name="Guan C.-H."/>
            <person name="Wu X."/>
            <person name="Wu H.-Z."/>
            <person name="Ling F."/>
            <person name="Zhang R."/>
            <person name="Shi X.-G."/>
            <person name="Ren J.-P."/>
            <person name="Chen E.-F."/>
            <person name="Sun J.-M."/>
        </authorList>
    </citation>
    <scope>NUCLEOTIDE SEQUENCE</scope>
    <source>
        <strain evidence="3">Adult_tree_wgs_1</strain>
        <tissue evidence="3">Leaves</tissue>
    </source>
</reference>
<evidence type="ECO:0000313" key="3">
    <source>
        <dbReference type="EMBL" id="KAF7135519.1"/>
    </source>
</evidence>
<comment type="similarity">
    <text evidence="1">Belongs to the ATP-dependent AMP-binding enzyme family.</text>
</comment>
<name>A0A834LIL7_RHOSS</name>
<accession>A0A834LIL7</accession>
<keyword evidence="4" id="KW-1185">Reference proteome</keyword>
<sequence>MVHQCMRCILQYPLAGAVLNINTRLDAKKIAYILKHSEAKKGVVCSRRGGAYLGTLPDLRLGNSKADLFTYASSPCSPATGGPVLILTSGVAPPAPLLKKIRWRGFHFVHAYGITEATGPAPARVCNCVWQGQ</sequence>
<evidence type="ECO:0000313" key="4">
    <source>
        <dbReference type="Proteomes" id="UP000626092"/>
    </source>
</evidence>
<protein>
    <submittedName>
        <fullName evidence="3">Uncharacterized protein</fullName>
    </submittedName>
</protein>
<dbReference type="PANTHER" id="PTHR43859:SF2">
    <property type="entry name" value="BUTYRATE--COA LIGASE AAE11, PEROXISOMAL"/>
    <property type="match status" value="1"/>
</dbReference>
<dbReference type="AlphaFoldDB" id="A0A834LIL7"/>
<keyword evidence="2" id="KW-0436">Ligase</keyword>
<dbReference type="PANTHER" id="PTHR43859">
    <property type="entry name" value="ACYL-ACTIVATING ENZYME"/>
    <property type="match status" value="1"/>
</dbReference>
<evidence type="ECO:0000256" key="1">
    <source>
        <dbReference type="ARBA" id="ARBA00006432"/>
    </source>
</evidence>
<organism evidence="3 4">
    <name type="scientific">Rhododendron simsii</name>
    <name type="common">Sims's rhododendron</name>
    <dbReference type="NCBI Taxonomy" id="118357"/>
    <lineage>
        <taxon>Eukaryota</taxon>
        <taxon>Viridiplantae</taxon>
        <taxon>Streptophyta</taxon>
        <taxon>Embryophyta</taxon>
        <taxon>Tracheophyta</taxon>
        <taxon>Spermatophyta</taxon>
        <taxon>Magnoliopsida</taxon>
        <taxon>eudicotyledons</taxon>
        <taxon>Gunneridae</taxon>
        <taxon>Pentapetalae</taxon>
        <taxon>asterids</taxon>
        <taxon>Ericales</taxon>
        <taxon>Ericaceae</taxon>
        <taxon>Ericoideae</taxon>
        <taxon>Rhodoreae</taxon>
        <taxon>Rhododendron</taxon>
    </lineage>
</organism>